<keyword evidence="12 16" id="KW-0560">Oxidoreductase</keyword>
<dbReference type="InterPro" id="IPR016169">
    <property type="entry name" value="FAD-bd_PCMH_sub2"/>
</dbReference>
<reference evidence="18 19" key="1">
    <citation type="journal article" date="2015" name="Nature">
        <title>rRNA introns, odd ribosomes, and small enigmatic genomes across a large radiation of phyla.</title>
        <authorList>
            <person name="Brown C.T."/>
            <person name="Hug L.A."/>
            <person name="Thomas B.C."/>
            <person name="Sharon I."/>
            <person name="Castelle C.J."/>
            <person name="Singh A."/>
            <person name="Wilkins M.J."/>
            <person name="Williams K.H."/>
            <person name="Banfield J.F."/>
        </authorList>
    </citation>
    <scope>NUCLEOTIDE SEQUENCE [LARGE SCALE GENOMIC DNA]</scope>
</reference>
<organism evidence="18 19">
    <name type="scientific">Candidatus Woesebacteria bacterium GW2011_GWE1_41_24</name>
    <dbReference type="NCBI Taxonomy" id="1618597"/>
    <lineage>
        <taxon>Bacteria</taxon>
        <taxon>Candidatus Woeseibacteriota</taxon>
    </lineage>
</organism>
<evidence type="ECO:0000256" key="4">
    <source>
        <dbReference type="ARBA" id="ARBA00004752"/>
    </source>
</evidence>
<dbReference type="GO" id="GO:0071949">
    <property type="term" value="F:FAD binding"/>
    <property type="evidence" value="ECO:0007669"/>
    <property type="project" value="InterPro"/>
</dbReference>
<gene>
    <name evidence="16" type="primary">murB</name>
    <name evidence="18" type="ORF">UU57_C0014G0020</name>
</gene>
<dbReference type="PANTHER" id="PTHR21071:SF4">
    <property type="entry name" value="UDP-N-ACETYLENOLPYRUVOYLGLUCOSAMINE REDUCTASE"/>
    <property type="match status" value="1"/>
</dbReference>
<dbReference type="NCBIfam" id="NF000755">
    <property type="entry name" value="PRK00046.1"/>
    <property type="match status" value="1"/>
</dbReference>
<evidence type="ECO:0000256" key="8">
    <source>
        <dbReference type="ARBA" id="ARBA00022827"/>
    </source>
</evidence>
<evidence type="ECO:0000259" key="17">
    <source>
        <dbReference type="PROSITE" id="PS51387"/>
    </source>
</evidence>
<accession>A0A0G0Y730</accession>
<keyword evidence="5 16" id="KW-0963">Cytoplasm</keyword>
<dbReference type="Gene3D" id="3.30.43.10">
    <property type="entry name" value="Uridine Diphospho-n-acetylenolpyruvylglucosamine Reductase, domain 2"/>
    <property type="match status" value="1"/>
</dbReference>
<dbReference type="InterPro" id="IPR016167">
    <property type="entry name" value="FAD-bd_PCMH_sub1"/>
</dbReference>
<evidence type="ECO:0000256" key="7">
    <source>
        <dbReference type="ARBA" id="ARBA00022630"/>
    </source>
</evidence>
<evidence type="ECO:0000256" key="14">
    <source>
        <dbReference type="ARBA" id="ARBA00023316"/>
    </source>
</evidence>
<dbReference type="InterPro" id="IPR036635">
    <property type="entry name" value="MurB_C_sf"/>
</dbReference>
<keyword evidence="10 16" id="KW-0133">Cell shape</keyword>
<dbReference type="NCBIfam" id="TIGR00179">
    <property type="entry name" value="murB"/>
    <property type="match status" value="1"/>
</dbReference>
<dbReference type="InterPro" id="IPR016166">
    <property type="entry name" value="FAD-bd_PCMH"/>
</dbReference>
<evidence type="ECO:0000256" key="2">
    <source>
        <dbReference type="ARBA" id="ARBA00003921"/>
    </source>
</evidence>
<dbReference type="GO" id="GO:0005829">
    <property type="term" value="C:cytosol"/>
    <property type="evidence" value="ECO:0007669"/>
    <property type="project" value="TreeGrafter"/>
</dbReference>
<evidence type="ECO:0000256" key="5">
    <source>
        <dbReference type="ARBA" id="ARBA00022490"/>
    </source>
</evidence>
<dbReference type="InterPro" id="IPR006094">
    <property type="entry name" value="Oxid_FAD_bind_N"/>
</dbReference>
<comment type="pathway">
    <text evidence="4 16">Cell wall biogenesis; peptidoglycan biosynthesis.</text>
</comment>
<keyword evidence="9 16" id="KW-0521">NADP</keyword>
<feature type="active site" description="Proton donor" evidence="16">
    <location>
        <position position="235"/>
    </location>
</feature>
<keyword evidence="7 16" id="KW-0285">Flavoprotein</keyword>
<proteinExistence type="inferred from homology"/>
<dbReference type="InterPro" id="IPR003170">
    <property type="entry name" value="MurB"/>
</dbReference>
<comment type="similarity">
    <text evidence="16">Belongs to the MurB family.</text>
</comment>
<comment type="cofactor">
    <cofactor evidence="1 16">
        <name>FAD</name>
        <dbReference type="ChEBI" id="CHEBI:57692"/>
    </cofactor>
</comment>
<evidence type="ECO:0000256" key="12">
    <source>
        <dbReference type="ARBA" id="ARBA00023002"/>
    </source>
</evidence>
<dbReference type="EMBL" id="LCBD01000014">
    <property type="protein sequence ID" value="KKS05246.1"/>
    <property type="molecule type" value="Genomic_DNA"/>
</dbReference>
<evidence type="ECO:0000256" key="1">
    <source>
        <dbReference type="ARBA" id="ARBA00001974"/>
    </source>
</evidence>
<comment type="subcellular location">
    <subcellularLocation>
        <location evidence="3 16">Cytoplasm</location>
    </subcellularLocation>
</comment>
<protein>
    <recommendedName>
        <fullName evidence="16">UDP-N-acetylenolpyruvoylglucosamine reductase</fullName>
        <ecNumber evidence="16">1.3.1.98</ecNumber>
    </recommendedName>
    <alternativeName>
        <fullName evidence="16">UDP-N-acetylmuramate dehydrogenase</fullName>
    </alternativeName>
</protein>
<keyword evidence="11 16" id="KW-0573">Peptidoglycan synthesis</keyword>
<dbReference type="GO" id="GO:0008360">
    <property type="term" value="P:regulation of cell shape"/>
    <property type="evidence" value="ECO:0007669"/>
    <property type="project" value="UniProtKB-KW"/>
</dbReference>
<name>A0A0G0Y730_9BACT</name>
<evidence type="ECO:0000256" key="6">
    <source>
        <dbReference type="ARBA" id="ARBA00022618"/>
    </source>
</evidence>
<dbReference type="GO" id="GO:0051301">
    <property type="term" value="P:cell division"/>
    <property type="evidence" value="ECO:0007669"/>
    <property type="project" value="UniProtKB-KW"/>
</dbReference>
<evidence type="ECO:0000256" key="9">
    <source>
        <dbReference type="ARBA" id="ARBA00022857"/>
    </source>
</evidence>
<keyword evidence="6 16" id="KW-0132">Cell division</keyword>
<dbReference type="InterPro" id="IPR011601">
    <property type="entry name" value="MurB_C"/>
</dbReference>
<dbReference type="HAMAP" id="MF_00037">
    <property type="entry name" value="MurB"/>
    <property type="match status" value="1"/>
</dbReference>
<evidence type="ECO:0000256" key="15">
    <source>
        <dbReference type="ARBA" id="ARBA00048914"/>
    </source>
</evidence>
<evidence type="ECO:0000256" key="13">
    <source>
        <dbReference type="ARBA" id="ARBA00023306"/>
    </source>
</evidence>
<dbReference type="Proteomes" id="UP000034286">
    <property type="component" value="Unassembled WGS sequence"/>
</dbReference>
<dbReference type="EC" id="1.3.1.98" evidence="16"/>
<dbReference type="SUPFAM" id="SSF56176">
    <property type="entry name" value="FAD-binding/transporter-associated domain-like"/>
    <property type="match status" value="1"/>
</dbReference>
<dbReference type="GO" id="GO:0071555">
    <property type="term" value="P:cell wall organization"/>
    <property type="evidence" value="ECO:0007669"/>
    <property type="project" value="UniProtKB-KW"/>
</dbReference>
<evidence type="ECO:0000256" key="3">
    <source>
        <dbReference type="ARBA" id="ARBA00004496"/>
    </source>
</evidence>
<evidence type="ECO:0000256" key="10">
    <source>
        <dbReference type="ARBA" id="ARBA00022960"/>
    </source>
</evidence>
<dbReference type="SUPFAM" id="SSF56194">
    <property type="entry name" value="Uridine diphospho-N-Acetylenolpyruvylglucosamine reductase, MurB, C-terminal domain"/>
    <property type="match status" value="1"/>
</dbReference>
<dbReference type="GO" id="GO:0008762">
    <property type="term" value="F:UDP-N-acetylmuramate dehydrogenase activity"/>
    <property type="evidence" value="ECO:0007669"/>
    <property type="project" value="UniProtKB-UniRule"/>
</dbReference>
<dbReference type="PROSITE" id="PS51387">
    <property type="entry name" value="FAD_PCMH"/>
    <property type="match status" value="1"/>
</dbReference>
<dbReference type="NCBIfam" id="NF010478">
    <property type="entry name" value="PRK13903.1"/>
    <property type="match status" value="1"/>
</dbReference>
<feature type="active site" evidence="16">
    <location>
        <position position="164"/>
    </location>
</feature>
<dbReference type="Pfam" id="PF01565">
    <property type="entry name" value="FAD_binding_4"/>
    <property type="match status" value="1"/>
</dbReference>
<feature type="active site" evidence="16">
    <location>
        <position position="331"/>
    </location>
</feature>
<comment type="catalytic activity">
    <reaction evidence="15 16">
        <text>UDP-N-acetyl-alpha-D-muramate + NADP(+) = UDP-N-acetyl-3-O-(1-carboxyvinyl)-alpha-D-glucosamine + NADPH + H(+)</text>
        <dbReference type="Rhea" id="RHEA:12248"/>
        <dbReference type="ChEBI" id="CHEBI:15378"/>
        <dbReference type="ChEBI" id="CHEBI:57783"/>
        <dbReference type="ChEBI" id="CHEBI:58349"/>
        <dbReference type="ChEBI" id="CHEBI:68483"/>
        <dbReference type="ChEBI" id="CHEBI:70757"/>
        <dbReference type="EC" id="1.3.1.98"/>
    </reaction>
</comment>
<evidence type="ECO:0000313" key="19">
    <source>
        <dbReference type="Proteomes" id="UP000034286"/>
    </source>
</evidence>
<dbReference type="Pfam" id="PF02873">
    <property type="entry name" value="MurB_C"/>
    <property type="match status" value="1"/>
</dbReference>
<dbReference type="PATRIC" id="fig|1618597.3.peg.311"/>
<dbReference type="GO" id="GO:0009252">
    <property type="term" value="P:peptidoglycan biosynthetic process"/>
    <property type="evidence" value="ECO:0007669"/>
    <property type="project" value="UniProtKB-UniRule"/>
</dbReference>
<dbReference type="Gene3D" id="3.90.78.10">
    <property type="entry name" value="UDP-N-acetylenolpyruvoylglucosamine reductase, C-terminal domain"/>
    <property type="match status" value="1"/>
</dbReference>
<keyword evidence="13 16" id="KW-0131">Cell cycle</keyword>
<dbReference type="Gene3D" id="3.30.465.10">
    <property type="match status" value="1"/>
</dbReference>
<dbReference type="PANTHER" id="PTHR21071">
    <property type="entry name" value="UDP-N-ACETYLENOLPYRUVOYLGLUCOSAMINE REDUCTASE"/>
    <property type="match status" value="1"/>
</dbReference>
<keyword evidence="8 16" id="KW-0274">FAD</keyword>
<evidence type="ECO:0000256" key="16">
    <source>
        <dbReference type="HAMAP-Rule" id="MF_00037"/>
    </source>
</evidence>
<keyword evidence="14 16" id="KW-0961">Cell wall biogenesis/degradation</keyword>
<evidence type="ECO:0000313" key="18">
    <source>
        <dbReference type="EMBL" id="KKS05246.1"/>
    </source>
</evidence>
<dbReference type="AlphaFoldDB" id="A0A0G0Y730"/>
<sequence length="339" mass="38130">MNISEEKKFKDITTFRVGGKIKYFIEVKDEEGVAEAIHFAKKNSLPIFMVGEGSDFLAEDNMYEGVVIKYLGDSLEFTPEGSKVLVTAESGLKWDKLVEETVKNELQGLECLSGIPGTVGGAPIQNIGAYGQEISDTFYSLKAYDIENEKYKSFSKDECEFGYRDSIFKNEKFWQKYFILQVTLVLNKNKIAKVNYDSLKAIVGEEAELSEIRQAVLKTRQDKLEDPKKVGNAGSFFKNPIVDVQKKENLEKMFPGIKTFPYGDKFKVSAAWLIEMAGWKGKGFGEAAVSPKHSLILINKTGSAPANDIYTLSEMIVNDVFEKYGIKLEKEVQLINFSK</sequence>
<comment type="caution">
    <text evidence="18">The sequence shown here is derived from an EMBL/GenBank/DDBJ whole genome shotgun (WGS) entry which is preliminary data.</text>
</comment>
<dbReference type="InterPro" id="IPR036318">
    <property type="entry name" value="FAD-bd_PCMH-like_sf"/>
</dbReference>
<evidence type="ECO:0000256" key="11">
    <source>
        <dbReference type="ARBA" id="ARBA00022984"/>
    </source>
</evidence>
<comment type="function">
    <text evidence="2 16">Cell wall formation.</text>
</comment>
<feature type="domain" description="FAD-binding PCMH-type" evidence="17">
    <location>
        <begin position="16"/>
        <end position="222"/>
    </location>
</feature>
<dbReference type="UniPathway" id="UPA00219"/>